<dbReference type="Proteomes" id="UP000199158">
    <property type="component" value="Unassembled WGS sequence"/>
</dbReference>
<proteinExistence type="predicted"/>
<protein>
    <submittedName>
        <fullName evidence="1">Uncharacterized protein</fullName>
    </submittedName>
</protein>
<evidence type="ECO:0000313" key="1">
    <source>
        <dbReference type="EMBL" id="SEM59530.1"/>
    </source>
</evidence>
<evidence type="ECO:0000313" key="2">
    <source>
        <dbReference type="Proteomes" id="UP000199158"/>
    </source>
</evidence>
<accession>A0A1H7ZMB9</accession>
<name>A0A1H7ZMB9_9FIRM</name>
<dbReference type="AlphaFoldDB" id="A0A1H7ZMB9"/>
<reference evidence="1 2" key="1">
    <citation type="submission" date="2016-10" db="EMBL/GenBank/DDBJ databases">
        <authorList>
            <person name="de Groot N.N."/>
        </authorList>
    </citation>
    <scope>NUCLEOTIDE SEQUENCE [LARGE SCALE GENOMIC DNA]</scope>
    <source>
        <strain evidence="1 2">CGMCC 1.5070</strain>
    </source>
</reference>
<keyword evidence="2" id="KW-1185">Reference proteome</keyword>
<gene>
    <name evidence="1" type="ORF">SAMN05216180_0767</name>
</gene>
<sequence length="79" mass="8812">MGTKGSKGATTLKQKRLHCYAGKQAFLSQKFDSIKHFKAQLIECLGYCNNRRIKAKLKGLPSSFLQTTSPFSLISTIVF</sequence>
<organism evidence="1 2">
    <name type="scientific">Hydrogenoanaerobacterium saccharovorans</name>
    <dbReference type="NCBI Taxonomy" id="474960"/>
    <lineage>
        <taxon>Bacteria</taxon>
        <taxon>Bacillati</taxon>
        <taxon>Bacillota</taxon>
        <taxon>Clostridia</taxon>
        <taxon>Eubacteriales</taxon>
        <taxon>Oscillospiraceae</taxon>
        <taxon>Hydrogenoanaerobacterium</taxon>
    </lineage>
</organism>
<dbReference type="EMBL" id="FOCG01000001">
    <property type="protein sequence ID" value="SEM59530.1"/>
    <property type="molecule type" value="Genomic_DNA"/>
</dbReference>